<feature type="signal peptide" evidence="1">
    <location>
        <begin position="1"/>
        <end position="17"/>
    </location>
</feature>
<dbReference type="Proteomes" id="UP000594195">
    <property type="component" value="Chromosome"/>
</dbReference>
<dbReference type="InterPro" id="IPR052036">
    <property type="entry name" value="Hydrolase/PRTase-associated"/>
</dbReference>
<name>A0A7M2Y870_9FLAO</name>
<dbReference type="PANTHER" id="PTHR31299:SF0">
    <property type="entry name" value="ESTERASE, PUTATIVE (AFU_ORTHOLOGUE AFUA_1G05850)-RELATED"/>
    <property type="match status" value="1"/>
</dbReference>
<dbReference type="PANTHER" id="PTHR31299">
    <property type="entry name" value="ESTERASE, PUTATIVE (AFU_ORTHOLOGUE AFUA_1G05850)-RELATED"/>
    <property type="match status" value="1"/>
</dbReference>
<dbReference type="Gene3D" id="1.20.1440.30">
    <property type="entry name" value="Biosynthetic Protein domain"/>
    <property type="match status" value="1"/>
</dbReference>
<dbReference type="InterPro" id="IPR007815">
    <property type="entry name" value="Emycin_Estase"/>
</dbReference>
<dbReference type="EMBL" id="CP040442">
    <property type="protein sequence ID" value="QOW09864.1"/>
    <property type="molecule type" value="Genomic_DNA"/>
</dbReference>
<gene>
    <name evidence="2" type="ORF">Q73A0000_05545</name>
</gene>
<keyword evidence="3" id="KW-1185">Reference proteome</keyword>
<keyword evidence="1" id="KW-0732">Signal</keyword>
<dbReference type="KEGG" id="kfa:Q73A0000_05545"/>
<sequence>MKIKFFLIILFTFPSYAIRAQNGNELTIQQKQYINKFIYPLSTFEPSTENNEDLKVLNKFIGNCDIVGLGESTHGSSEVYKMKYRISQYLIKDLNFNIFSLEANMPESYLMNDYISRNIDSPEDVLRGMYFWLWQTQETLNFVEWLKIHNENTNNKILFDGFDMQYYFGALKQVRDVYNANNYPLDDINSLIKILKDNKRGQKKYAKKIQVIVNELLNKVSQKALTIVDIESRKRFLQNISIIRQKIQVGSSATRDKFMAENVDWIKQNYVPSKVILSAHNNHVSKGNSTSMGYHVNQKYHNDYVNFGFAFYEGNYTASIGKKIGTFPSQTAPTGSLEYNLNSLNIPYFILDLKSIKEDNNELGKWILKKIKFRKTGSGSKDDEFRKTNIADSFDYLIFINKSSHSNLLREY</sequence>
<reference evidence="2 3" key="1">
    <citation type="submission" date="2019-05" db="EMBL/GenBank/DDBJ databases">
        <title>Chryseobacterium sp. isolated from King George Island, maritime Antarctica.</title>
        <authorList>
            <person name="Peng X."/>
        </authorList>
    </citation>
    <scope>NUCLEOTIDE SEQUENCE [LARGE SCALE GENOMIC DNA]</scope>
    <source>
        <strain evidence="2 3">7-3A</strain>
    </source>
</reference>
<feature type="chain" id="PRO_5032363014" evidence="1">
    <location>
        <begin position="18"/>
        <end position="412"/>
    </location>
</feature>
<dbReference type="SUPFAM" id="SSF159501">
    <property type="entry name" value="EreA/ChaN-like"/>
    <property type="match status" value="1"/>
</dbReference>
<proteinExistence type="predicted"/>
<dbReference type="GO" id="GO:0046677">
    <property type="term" value="P:response to antibiotic"/>
    <property type="evidence" value="ECO:0007669"/>
    <property type="project" value="InterPro"/>
</dbReference>
<dbReference type="Gene3D" id="3.40.1660.10">
    <property type="entry name" value="EreA-like (biosynthetic domain)"/>
    <property type="match status" value="1"/>
</dbReference>
<dbReference type="RefSeq" id="WP_193813081.1">
    <property type="nucleotide sequence ID" value="NZ_CP040442.1"/>
</dbReference>
<accession>A0A7M2Y870</accession>
<evidence type="ECO:0000313" key="2">
    <source>
        <dbReference type="EMBL" id="QOW09864.1"/>
    </source>
</evidence>
<organism evidence="2 3">
    <name type="scientific">Kaistella flava</name>
    <name type="common">ex Peng et al. 2021</name>
    <dbReference type="NCBI Taxonomy" id="2038776"/>
    <lineage>
        <taxon>Bacteria</taxon>
        <taxon>Pseudomonadati</taxon>
        <taxon>Bacteroidota</taxon>
        <taxon>Flavobacteriia</taxon>
        <taxon>Flavobacteriales</taxon>
        <taxon>Weeksellaceae</taxon>
        <taxon>Chryseobacterium group</taxon>
        <taxon>Kaistella</taxon>
    </lineage>
</organism>
<evidence type="ECO:0000256" key="1">
    <source>
        <dbReference type="SAM" id="SignalP"/>
    </source>
</evidence>
<dbReference type="AlphaFoldDB" id="A0A7M2Y870"/>
<dbReference type="Pfam" id="PF05139">
    <property type="entry name" value="Erythro_esteras"/>
    <property type="match status" value="1"/>
</dbReference>
<evidence type="ECO:0000313" key="3">
    <source>
        <dbReference type="Proteomes" id="UP000594195"/>
    </source>
</evidence>
<dbReference type="CDD" id="cd14728">
    <property type="entry name" value="Ere-like"/>
    <property type="match status" value="1"/>
</dbReference>
<protein>
    <submittedName>
        <fullName evidence="2">Erythromycin esterase family protein</fullName>
    </submittedName>
</protein>
<dbReference type="Gene3D" id="3.30.1870.10">
    <property type="entry name" value="EreA-like, domain 2"/>
    <property type="match status" value="1"/>
</dbReference>